<dbReference type="InterPro" id="IPR015413">
    <property type="entry name" value="Methionyl/Leucyl_tRNA_Synth"/>
</dbReference>
<name>A0A9J6PD44_9PROT</name>
<dbReference type="GO" id="GO:0004823">
    <property type="term" value="F:leucine-tRNA ligase activity"/>
    <property type="evidence" value="ECO:0007669"/>
    <property type="project" value="UniProtKB-UniRule"/>
</dbReference>
<keyword evidence="4 9" id="KW-0547">Nucleotide-binding</keyword>
<evidence type="ECO:0000256" key="1">
    <source>
        <dbReference type="ARBA" id="ARBA00005594"/>
    </source>
</evidence>
<feature type="short sequence motif" description="'HIGH' region" evidence="9">
    <location>
        <begin position="42"/>
        <end position="52"/>
    </location>
</feature>
<evidence type="ECO:0000259" key="11">
    <source>
        <dbReference type="Pfam" id="PF00133"/>
    </source>
</evidence>
<keyword evidence="2 9" id="KW-0963">Cytoplasm</keyword>
<dbReference type="InterPro" id="IPR009080">
    <property type="entry name" value="tRNAsynth_Ia_anticodon-bd"/>
</dbReference>
<comment type="similarity">
    <text evidence="1 9 10">Belongs to the class-I aminoacyl-tRNA synthetase family.</text>
</comment>
<dbReference type="RefSeq" id="WP_269332468.1">
    <property type="nucleotide sequence ID" value="NZ_JAMZFT010000002.1"/>
</dbReference>
<dbReference type="SUPFAM" id="SSF50677">
    <property type="entry name" value="ValRS/IleRS/LeuRS editing domain"/>
    <property type="match status" value="1"/>
</dbReference>
<dbReference type="Gene3D" id="2.20.28.290">
    <property type="match status" value="1"/>
</dbReference>
<dbReference type="PROSITE" id="PS00178">
    <property type="entry name" value="AA_TRNA_LIGASE_I"/>
    <property type="match status" value="1"/>
</dbReference>
<evidence type="ECO:0000259" key="14">
    <source>
        <dbReference type="Pfam" id="PF13603"/>
    </source>
</evidence>
<keyword evidence="7 9" id="KW-0030">Aminoacyl-tRNA synthetase</keyword>
<feature type="short sequence motif" description="'KMSKS' region" evidence="9">
    <location>
        <begin position="625"/>
        <end position="629"/>
    </location>
</feature>
<feature type="domain" description="Methionyl/Valyl/Leucyl/Isoleucyl-tRNA synthetase anticodon-binding" evidence="12">
    <location>
        <begin position="710"/>
        <end position="828"/>
    </location>
</feature>
<comment type="subcellular location">
    <subcellularLocation>
        <location evidence="9">Cytoplasm</location>
    </subcellularLocation>
</comment>
<evidence type="ECO:0000259" key="13">
    <source>
        <dbReference type="Pfam" id="PF09334"/>
    </source>
</evidence>
<evidence type="ECO:0000256" key="7">
    <source>
        <dbReference type="ARBA" id="ARBA00023146"/>
    </source>
</evidence>
<dbReference type="PANTHER" id="PTHR43740">
    <property type="entry name" value="LEUCYL-TRNA SYNTHETASE"/>
    <property type="match status" value="1"/>
</dbReference>
<protein>
    <recommendedName>
        <fullName evidence="9">Leucine--tRNA ligase</fullName>
        <ecNumber evidence="9">6.1.1.4</ecNumber>
    </recommendedName>
    <alternativeName>
        <fullName evidence="9">Leucyl-tRNA synthetase</fullName>
        <shortName evidence="9">LeuRS</shortName>
    </alternativeName>
</protein>
<comment type="catalytic activity">
    <reaction evidence="8 9">
        <text>tRNA(Leu) + L-leucine + ATP = L-leucyl-tRNA(Leu) + AMP + diphosphate</text>
        <dbReference type="Rhea" id="RHEA:11688"/>
        <dbReference type="Rhea" id="RHEA-COMP:9613"/>
        <dbReference type="Rhea" id="RHEA-COMP:9622"/>
        <dbReference type="ChEBI" id="CHEBI:30616"/>
        <dbReference type="ChEBI" id="CHEBI:33019"/>
        <dbReference type="ChEBI" id="CHEBI:57427"/>
        <dbReference type="ChEBI" id="CHEBI:78442"/>
        <dbReference type="ChEBI" id="CHEBI:78494"/>
        <dbReference type="ChEBI" id="CHEBI:456215"/>
        <dbReference type="EC" id="6.1.1.4"/>
    </reaction>
</comment>
<dbReference type="Pfam" id="PF09334">
    <property type="entry name" value="tRNA-synt_1g"/>
    <property type="match status" value="1"/>
</dbReference>
<feature type="domain" description="Methionyl/Leucyl tRNA synthetase" evidence="13">
    <location>
        <begin position="41"/>
        <end position="171"/>
    </location>
</feature>
<evidence type="ECO:0000259" key="12">
    <source>
        <dbReference type="Pfam" id="PF08264"/>
    </source>
</evidence>
<feature type="domain" description="Aminoacyl-tRNA synthetase class Ia" evidence="11">
    <location>
        <begin position="625"/>
        <end position="664"/>
    </location>
</feature>
<organism evidence="15 16">
    <name type="scientific">Futiania mangrovi</name>
    <dbReference type="NCBI Taxonomy" id="2959716"/>
    <lineage>
        <taxon>Bacteria</taxon>
        <taxon>Pseudomonadati</taxon>
        <taxon>Pseudomonadota</taxon>
        <taxon>Alphaproteobacteria</taxon>
        <taxon>Futianiales</taxon>
        <taxon>Futianiaceae</taxon>
        <taxon>Futiania</taxon>
    </lineage>
</organism>
<keyword evidence="6 9" id="KW-0648">Protein biosynthesis</keyword>
<dbReference type="CDD" id="cd00812">
    <property type="entry name" value="LeuRS_core"/>
    <property type="match status" value="1"/>
</dbReference>
<dbReference type="Pfam" id="PF13603">
    <property type="entry name" value="tRNA-synt_1_2"/>
    <property type="match status" value="1"/>
</dbReference>
<dbReference type="EMBL" id="JAMZFT010000002">
    <property type="protein sequence ID" value="MCP1336513.1"/>
    <property type="molecule type" value="Genomic_DNA"/>
</dbReference>
<feature type="domain" description="Aminoacyl-tRNA synthetase class Ia" evidence="11">
    <location>
        <begin position="431"/>
        <end position="587"/>
    </location>
</feature>
<dbReference type="InterPro" id="IPR025709">
    <property type="entry name" value="Leu_tRNA-synth_edit"/>
</dbReference>
<feature type="domain" description="Leucyl-tRNA synthetase editing" evidence="14">
    <location>
        <begin position="221"/>
        <end position="416"/>
    </location>
</feature>
<dbReference type="EC" id="6.1.1.4" evidence="9"/>
<dbReference type="InterPro" id="IPR001412">
    <property type="entry name" value="aa-tRNA-synth_I_CS"/>
</dbReference>
<dbReference type="Gene3D" id="1.10.730.10">
    <property type="entry name" value="Isoleucyl-tRNA Synthetase, Domain 1"/>
    <property type="match status" value="1"/>
</dbReference>
<evidence type="ECO:0000256" key="6">
    <source>
        <dbReference type="ARBA" id="ARBA00022917"/>
    </source>
</evidence>
<dbReference type="AlphaFoldDB" id="A0A9J6PD44"/>
<dbReference type="GO" id="GO:0005524">
    <property type="term" value="F:ATP binding"/>
    <property type="evidence" value="ECO:0007669"/>
    <property type="project" value="UniProtKB-UniRule"/>
</dbReference>
<dbReference type="InterPro" id="IPR009008">
    <property type="entry name" value="Val/Leu/Ile-tRNA-synth_edit"/>
</dbReference>
<dbReference type="CDD" id="cd07958">
    <property type="entry name" value="Anticodon_Ia_Leu_BEm"/>
    <property type="match status" value="1"/>
</dbReference>
<evidence type="ECO:0000256" key="5">
    <source>
        <dbReference type="ARBA" id="ARBA00022840"/>
    </source>
</evidence>
<dbReference type="InterPro" id="IPR014729">
    <property type="entry name" value="Rossmann-like_a/b/a_fold"/>
</dbReference>
<evidence type="ECO:0000256" key="2">
    <source>
        <dbReference type="ARBA" id="ARBA00022490"/>
    </source>
</evidence>
<dbReference type="Proteomes" id="UP001055804">
    <property type="component" value="Unassembled WGS sequence"/>
</dbReference>
<sequence length="867" mass="97258">MTTRYDAKTAEPRWQRAWEEAGVFRASEDRSRPKFYALEMFPYPSGRIHMGHVRNYTMGDVVARYKRARGFNVLHPMGWDAFGLPAENAARERGVHPADWTYKNIETMREQLKSMGLSIDWDREFATCDPSYYRHQQALFLDMLAAGLVDRRESTVNWDPVDQTVLANEQVIEGRGWRSGALVEKRKLAQWVFRITDKVESLLGALDGLDRWPDKVRLMQENWIGRSFGLRMSFDLLDAGGASAGALEVYTTRPDTLYGMSFCAVSPEHPLALAHAQTDPGLKDFLAECNRMGTSEEVLEKAEKRGWQLPLRAKHPFIEGKTVPVYVANFILMEYGTGAIFGCPGHDQRDFDFALKYGLDIIPVVAPTEALDGDLDRYVREYDRRAEVFTGPGRMINSGPFDGMTVEEAKDAAMSRVEEMGRGQRTTNFRLRDWGVSRQRYWGCPIPIVHCASCGIVPVPRDQLPVELPRDVAFDVAGNPLDHHPAWKYVDCPSCGKPARRETDTFDTFVDSSWYFARFCSPHAEAPTDRDAVDYWLPVDQYIGGIEHAVLHLLYSRFFTRAMRDTGHVSLDEPFAGLFTQGMVCHETYRAADGSWLEPGEVEVRDGQPVARATGAPVETGPAIKMSKSKRNTVDPEAIIAAYGADTARWFMLSDTPPERDIEWTAAGVEGAWRFTQRIWRTLDEARDTLPPAGADIPADLPAAAVDLRRAAHKAILAVTEDIESFRFNRAVARIYELTNTLSAFKATDTASGAARREACEILIRLMAPMMPHLAEEAWHAIGHDTLAAEMPWPEADPMLTRDDSVVIAIQVNGKRRGEVSVPKDADRDTVESAARQIDAVSRVLADGEIRKVVLVPNRILNFVVAA</sequence>
<dbReference type="InterPro" id="IPR002300">
    <property type="entry name" value="aa-tRNA-synth_Ia"/>
</dbReference>
<dbReference type="FunFam" id="3.40.50.620:FF:000003">
    <property type="entry name" value="Leucine--tRNA ligase"/>
    <property type="match status" value="1"/>
</dbReference>
<dbReference type="PANTHER" id="PTHR43740:SF2">
    <property type="entry name" value="LEUCINE--TRNA LIGASE, MITOCHONDRIAL"/>
    <property type="match status" value="1"/>
</dbReference>
<dbReference type="PRINTS" id="PR00985">
    <property type="entry name" value="TRNASYNTHLEU"/>
</dbReference>
<comment type="caution">
    <text evidence="15">The sequence shown here is derived from an EMBL/GenBank/DDBJ whole genome shotgun (WGS) entry which is preliminary data.</text>
</comment>
<dbReference type="Pfam" id="PF08264">
    <property type="entry name" value="Anticodon_1"/>
    <property type="match status" value="1"/>
</dbReference>
<dbReference type="SUPFAM" id="SSF52374">
    <property type="entry name" value="Nucleotidylyl transferase"/>
    <property type="match status" value="1"/>
</dbReference>
<dbReference type="GO" id="GO:0006429">
    <property type="term" value="P:leucyl-tRNA aminoacylation"/>
    <property type="evidence" value="ECO:0007669"/>
    <property type="project" value="UniProtKB-UniRule"/>
</dbReference>
<dbReference type="GO" id="GO:0002161">
    <property type="term" value="F:aminoacyl-tRNA deacylase activity"/>
    <property type="evidence" value="ECO:0007669"/>
    <property type="project" value="InterPro"/>
</dbReference>
<proteinExistence type="inferred from homology"/>
<dbReference type="Pfam" id="PF00133">
    <property type="entry name" value="tRNA-synt_1"/>
    <property type="match status" value="2"/>
</dbReference>
<keyword evidence="3 9" id="KW-0436">Ligase</keyword>
<evidence type="ECO:0000256" key="8">
    <source>
        <dbReference type="ARBA" id="ARBA00047469"/>
    </source>
</evidence>
<evidence type="ECO:0000313" key="16">
    <source>
        <dbReference type="Proteomes" id="UP001055804"/>
    </source>
</evidence>
<dbReference type="SUPFAM" id="SSF47323">
    <property type="entry name" value="Anticodon-binding domain of a subclass of class I aminoacyl-tRNA synthetases"/>
    <property type="match status" value="1"/>
</dbReference>
<evidence type="ECO:0000256" key="9">
    <source>
        <dbReference type="HAMAP-Rule" id="MF_00049"/>
    </source>
</evidence>
<keyword evidence="16" id="KW-1185">Reference proteome</keyword>
<dbReference type="InterPro" id="IPR013155">
    <property type="entry name" value="M/V/L/I-tRNA-synth_anticd-bd"/>
</dbReference>
<dbReference type="Gene3D" id="3.40.50.620">
    <property type="entry name" value="HUPs"/>
    <property type="match status" value="2"/>
</dbReference>
<reference evidence="15" key="1">
    <citation type="submission" date="2022-06" db="EMBL/GenBank/DDBJ databases">
        <title>Isolation and Genomics of Futiania mangrovii gen. nov., sp. nov., a Rare and Metabolically-versatile member in the Class Alphaproteobacteria.</title>
        <authorList>
            <person name="Liu L."/>
            <person name="Huang W.-C."/>
            <person name="Pan J."/>
            <person name="Li J."/>
            <person name="Huang Y."/>
            <person name="Du H."/>
            <person name="Liu Y."/>
            <person name="Li M."/>
        </authorList>
    </citation>
    <scope>NUCLEOTIDE SEQUENCE</scope>
    <source>
        <strain evidence="15">FT118</strain>
    </source>
</reference>
<dbReference type="FunFam" id="1.10.730.10:FF:000002">
    <property type="entry name" value="Leucine--tRNA ligase"/>
    <property type="match status" value="1"/>
</dbReference>
<dbReference type="NCBIfam" id="TIGR00396">
    <property type="entry name" value="leuS_bact"/>
    <property type="match status" value="1"/>
</dbReference>
<accession>A0A9J6PD44</accession>
<gene>
    <name evidence="9 15" type="primary">leuS</name>
    <name evidence="15" type="ORF">NJQ99_08850</name>
</gene>
<evidence type="ECO:0000256" key="3">
    <source>
        <dbReference type="ARBA" id="ARBA00022598"/>
    </source>
</evidence>
<feature type="binding site" evidence="9">
    <location>
        <position position="628"/>
    </location>
    <ligand>
        <name>ATP</name>
        <dbReference type="ChEBI" id="CHEBI:30616"/>
    </ligand>
</feature>
<dbReference type="GO" id="GO:0005829">
    <property type="term" value="C:cytosol"/>
    <property type="evidence" value="ECO:0007669"/>
    <property type="project" value="TreeGrafter"/>
</dbReference>
<evidence type="ECO:0000256" key="10">
    <source>
        <dbReference type="RuleBase" id="RU363035"/>
    </source>
</evidence>
<keyword evidence="5 9" id="KW-0067">ATP-binding</keyword>
<dbReference type="InterPro" id="IPR002302">
    <property type="entry name" value="Leu-tRNA-ligase"/>
</dbReference>
<evidence type="ECO:0000256" key="4">
    <source>
        <dbReference type="ARBA" id="ARBA00022741"/>
    </source>
</evidence>
<dbReference type="Gene3D" id="3.10.20.590">
    <property type="match status" value="1"/>
</dbReference>
<dbReference type="FunFam" id="3.40.50.620:FF:000056">
    <property type="entry name" value="Leucine--tRNA ligase"/>
    <property type="match status" value="1"/>
</dbReference>
<evidence type="ECO:0000313" key="15">
    <source>
        <dbReference type="EMBL" id="MCP1336513.1"/>
    </source>
</evidence>
<dbReference type="HAMAP" id="MF_00049_B">
    <property type="entry name" value="Leu_tRNA_synth_B"/>
    <property type="match status" value="1"/>
</dbReference>